<evidence type="ECO:0000256" key="3">
    <source>
        <dbReference type="ARBA" id="ARBA00022692"/>
    </source>
</evidence>
<feature type="transmembrane region" description="Helical" evidence="6">
    <location>
        <begin position="369"/>
        <end position="386"/>
    </location>
</feature>
<feature type="transmembrane region" description="Helical" evidence="6">
    <location>
        <begin position="23"/>
        <end position="44"/>
    </location>
</feature>
<dbReference type="PANTHER" id="PTHR30250">
    <property type="entry name" value="PST FAMILY PREDICTED COLANIC ACID TRANSPORTER"/>
    <property type="match status" value="1"/>
</dbReference>
<dbReference type="InterPro" id="IPR002797">
    <property type="entry name" value="Polysacc_synth"/>
</dbReference>
<feature type="transmembrane region" description="Helical" evidence="6">
    <location>
        <begin position="392"/>
        <end position="412"/>
    </location>
</feature>
<comment type="subcellular location">
    <subcellularLocation>
        <location evidence="1">Cell membrane</location>
        <topology evidence="1">Multi-pass membrane protein</topology>
    </subcellularLocation>
</comment>
<dbReference type="Pfam" id="PF01943">
    <property type="entry name" value="Polysacc_synt"/>
    <property type="match status" value="1"/>
</dbReference>
<keyword evidence="4 6" id="KW-1133">Transmembrane helix</keyword>
<proteinExistence type="predicted"/>
<dbReference type="EMBL" id="KY710717">
    <property type="protein sequence ID" value="AXY99799.1"/>
    <property type="molecule type" value="Genomic_DNA"/>
</dbReference>
<reference evidence="7" key="1">
    <citation type="journal article" date="2017" name="PLoS ONE">
        <title>Genetic diversity of the O antigens of Proteus species and the development of a suspension array for molecular serotyping.</title>
        <authorList>
            <person name="Yu X."/>
            <person name="Torzewska A."/>
            <person name="Zhang X."/>
            <person name="Yin Z."/>
            <person name="Drzewiecka D."/>
            <person name="Cao H."/>
            <person name="Liu B."/>
            <person name="Knirel Y.A."/>
            <person name="Rozalski A."/>
            <person name="Wang L."/>
        </authorList>
    </citation>
    <scope>NUCLEOTIDE SEQUENCE</scope>
    <source>
        <strain evidence="7">PrK 74/57</strain>
    </source>
</reference>
<name>A0A385JN66_PROMI</name>
<feature type="transmembrane region" description="Helical" evidence="6">
    <location>
        <begin position="159"/>
        <end position="178"/>
    </location>
</feature>
<feature type="transmembrane region" description="Helical" evidence="6">
    <location>
        <begin position="184"/>
        <end position="207"/>
    </location>
</feature>
<evidence type="ECO:0000256" key="4">
    <source>
        <dbReference type="ARBA" id="ARBA00022989"/>
    </source>
</evidence>
<keyword evidence="5 6" id="KW-0472">Membrane</keyword>
<feature type="transmembrane region" description="Helical" evidence="6">
    <location>
        <begin position="232"/>
        <end position="255"/>
    </location>
</feature>
<keyword evidence="3 6" id="KW-0812">Transmembrane</keyword>
<evidence type="ECO:0000256" key="1">
    <source>
        <dbReference type="ARBA" id="ARBA00004651"/>
    </source>
</evidence>
<evidence type="ECO:0000313" key="7">
    <source>
        <dbReference type="EMBL" id="AXY99799.1"/>
    </source>
</evidence>
<evidence type="ECO:0000256" key="6">
    <source>
        <dbReference type="SAM" id="Phobius"/>
    </source>
</evidence>
<dbReference type="GO" id="GO:0005886">
    <property type="term" value="C:plasma membrane"/>
    <property type="evidence" value="ECO:0007669"/>
    <property type="project" value="UniProtKB-SubCell"/>
</dbReference>
<evidence type="ECO:0000256" key="2">
    <source>
        <dbReference type="ARBA" id="ARBA00022475"/>
    </source>
</evidence>
<protein>
    <submittedName>
        <fullName evidence="7">Wzx</fullName>
    </submittedName>
</protein>
<feature type="transmembrane region" description="Helical" evidence="6">
    <location>
        <begin position="338"/>
        <end position="357"/>
    </location>
</feature>
<dbReference type="AlphaFoldDB" id="A0A385JN66"/>
<accession>A0A385JN66</accession>
<organism evidence="7">
    <name type="scientific">Proteus mirabilis</name>
    <dbReference type="NCBI Taxonomy" id="584"/>
    <lineage>
        <taxon>Bacteria</taxon>
        <taxon>Pseudomonadati</taxon>
        <taxon>Pseudomonadota</taxon>
        <taxon>Gammaproteobacteria</taxon>
        <taxon>Enterobacterales</taxon>
        <taxon>Morganellaceae</taxon>
        <taxon>Proteus</taxon>
    </lineage>
</organism>
<evidence type="ECO:0000256" key="5">
    <source>
        <dbReference type="ARBA" id="ARBA00023136"/>
    </source>
</evidence>
<dbReference type="PANTHER" id="PTHR30250:SF11">
    <property type="entry name" value="O-ANTIGEN TRANSPORTER-RELATED"/>
    <property type="match status" value="1"/>
</dbReference>
<dbReference type="InterPro" id="IPR050833">
    <property type="entry name" value="Poly_Biosynth_Transport"/>
</dbReference>
<sequence>MLDINNWFAGYHILSYKNINKNIFYLIFVQLANYIAPLVILPYLSRTIGIDGVGTVVIALSLCSLALIFTDFGFAVAGPYWIAKNYNKKNKLALYMGSIFILKLIFFIIFLFVYIIFSNFISFLKDQTVYFHIIILSTIFFQAFQITWFFQGIEKMKNITICTVTTKITYLILVIIFVNNKGDINFTLFCFMFSNLLSATLGLYLMYKEKYYILISTPKYIWRIFKENTSFFLSRAAVSIYTSASTFLVGNYAGIQQAALYSSAEKLYQGAISLTAPVSQALYPYLAKSGDRKVLYKFIFILSPIMLFCGLICIYFSNSIIIIIYGEDFLEASSLLKVFILISIISFISINFGYPAYSTIGRLDLVNKSVILGGILQLSLIMVLIFTDRLNANSIVISILFTEIIILLFRVLNYLNIIRKES</sequence>
<feature type="transmembrane region" description="Helical" evidence="6">
    <location>
        <begin position="56"/>
        <end position="82"/>
    </location>
</feature>
<feature type="transmembrane region" description="Helical" evidence="6">
    <location>
        <begin position="129"/>
        <end position="150"/>
    </location>
</feature>
<feature type="transmembrane region" description="Helical" evidence="6">
    <location>
        <begin position="298"/>
        <end position="326"/>
    </location>
</feature>
<keyword evidence="2" id="KW-1003">Cell membrane</keyword>
<feature type="transmembrane region" description="Helical" evidence="6">
    <location>
        <begin position="94"/>
        <end position="117"/>
    </location>
</feature>